<reference evidence="1 2" key="1">
    <citation type="submission" date="2015-01" db="EMBL/GenBank/DDBJ databases">
        <authorList>
            <person name="Aslett A.Martin."/>
            <person name="De Silva Nishadi"/>
        </authorList>
    </citation>
    <scope>NUCLEOTIDE SEQUENCE [LARGE SCALE GENOMIC DNA]</scope>
    <source>
        <strain evidence="1 2">R28058</strain>
    </source>
</reference>
<dbReference type="Proteomes" id="UP000049127">
    <property type="component" value="Unassembled WGS sequence"/>
</dbReference>
<sequence>MSNYSKQNISTNKYIWKVLKFFNSSNNPKFIVRLSNVSKICRTILLGLIGLVEMPVPYGKNYMQ</sequence>
<accession>A0A0C7QRL0</accession>
<evidence type="ECO:0000313" key="2">
    <source>
        <dbReference type="Proteomes" id="UP000049127"/>
    </source>
</evidence>
<organism evidence="1 2">
    <name type="scientific">Paraclostridium sordellii</name>
    <name type="common">Clostridium sordellii</name>
    <dbReference type="NCBI Taxonomy" id="1505"/>
    <lineage>
        <taxon>Bacteria</taxon>
        <taxon>Bacillati</taxon>
        <taxon>Bacillota</taxon>
        <taxon>Clostridia</taxon>
        <taxon>Peptostreptococcales</taxon>
        <taxon>Peptostreptococcaceae</taxon>
        <taxon>Paraclostridium</taxon>
    </lineage>
</organism>
<gene>
    <name evidence="1" type="ORF">R28058_11321</name>
</gene>
<dbReference type="AlphaFoldDB" id="A0A0C7QRL0"/>
<evidence type="ECO:0000313" key="1">
    <source>
        <dbReference type="EMBL" id="CEQ03399.1"/>
    </source>
</evidence>
<proteinExistence type="predicted"/>
<name>A0A0C7QRL0_PARSO</name>
<protein>
    <submittedName>
        <fullName evidence="1">Uncharacterized protein</fullName>
    </submittedName>
</protein>
<dbReference type="RefSeq" id="WP_055333714.1">
    <property type="nucleotide sequence ID" value="NZ_BDJI01000002.1"/>
</dbReference>
<dbReference type="EMBL" id="CEKZ01000003">
    <property type="protein sequence ID" value="CEQ03399.1"/>
    <property type="molecule type" value="Genomic_DNA"/>
</dbReference>